<dbReference type="GO" id="GO:0042393">
    <property type="term" value="F:histone binding"/>
    <property type="evidence" value="ECO:0000318"/>
    <property type="project" value="GO_Central"/>
</dbReference>
<reference evidence="5 8" key="1">
    <citation type="journal article" date="1999" name="Nature">
        <title>Sequence and analysis of chromosome 4 of the plant Arabidopsis thaliana.</title>
        <authorList>
            <consortium name="EU"/>
            <consortium name="CSHL and WU Arabidopsis Sequencing Project"/>
            <person name="Mayer K."/>
            <person name="Schuller C."/>
            <person name="Wambutt R."/>
            <person name="Murphy G."/>
            <person name="Volckaert G."/>
            <person name="Pohl T."/>
            <person name="Dusterhoft A."/>
            <person name="Stiekema W."/>
            <person name="Entian K.D."/>
            <person name="Terryn N."/>
            <person name="Harris B."/>
            <person name="Ansorge W."/>
            <person name="Brandt P."/>
            <person name="Grivell L."/>
            <person name="Rieger M."/>
            <person name="Weichselgartner M."/>
            <person name="de Simone V."/>
            <person name="Obermaier B."/>
            <person name="Mache R."/>
            <person name="Muller M."/>
            <person name="Kreis M."/>
            <person name="Delseny M."/>
            <person name="Puigdomenech P."/>
            <person name="Watson M."/>
            <person name="Schmidtheini T."/>
            <person name="Reichert B."/>
            <person name="Portatelle D."/>
            <person name="Perez-Alonso M."/>
            <person name="Boutry M."/>
            <person name="Bancroft I."/>
            <person name="Vos P."/>
            <person name="Hoheisel J."/>
            <person name="Zimmermann W."/>
            <person name="Wedler H."/>
            <person name="Ridley P."/>
            <person name="Langham S.A."/>
            <person name="McCullagh B."/>
            <person name="Bilham L."/>
            <person name="Robben J."/>
            <person name="Van der Schueren J."/>
            <person name="Grymonprez B."/>
            <person name="Chuang Y.J."/>
            <person name="Vandenbussche F."/>
            <person name="Braeken M."/>
            <person name="Weltjens I."/>
            <person name="Voet M."/>
            <person name="Bastiaens I."/>
            <person name="Aert R."/>
            <person name="Defoor E."/>
            <person name="Weitzenegger T."/>
            <person name="Bothe G."/>
            <person name="Ramsperger U."/>
            <person name="Hilbert H."/>
            <person name="Braun M."/>
            <person name="Holzer E."/>
            <person name="Brandt A."/>
            <person name="Peters S."/>
            <person name="van Staveren M."/>
            <person name="Dirske W."/>
            <person name="Mooijman P."/>
            <person name="Klein Lankhorst R."/>
            <person name="Rose M."/>
            <person name="Hauf J."/>
            <person name="Kotter P."/>
            <person name="Berneiser S."/>
            <person name="Hempel S."/>
            <person name="Feldpausch M."/>
            <person name="Lamberth S."/>
            <person name="Van den Daele H."/>
            <person name="De Keyser A."/>
            <person name="Buysshaert C."/>
            <person name="Gielen J."/>
            <person name="Villarroel R."/>
            <person name="De Clercq R."/>
            <person name="Van Montagu M."/>
            <person name="Rogers J."/>
            <person name="Cronin A."/>
            <person name="Quail M."/>
            <person name="Bray-Allen S."/>
            <person name="Clark L."/>
            <person name="Doggett J."/>
            <person name="Hall S."/>
            <person name="Kay M."/>
            <person name="Lennard N."/>
            <person name="McLay K."/>
            <person name="Mayes R."/>
            <person name="Pettett A."/>
            <person name="Rajandream M.A."/>
            <person name="Lyne M."/>
            <person name="Benes V."/>
            <person name="Rechmann S."/>
            <person name="Borkova D."/>
            <person name="Blocker H."/>
            <person name="Scharfe M."/>
            <person name="Grimm M."/>
            <person name="Lohnert T.H."/>
            <person name="Dose S."/>
            <person name="de Haan M."/>
            <person name="Maarse A."/>
            <person name="Schafer M."/>
            <person name="Muller-Auer S."/>
            <person name="Gabel C."/>
            <person name="Fuchs M."/>
            <person name="Fartmann B."/>
            <person name="Granderath K."/>
            <person name="Dauner D."/>
            <person name="Herzl A."/>
            <person name="Neumann S."/>
            <person name="Argiriou A."/>
            <person name="Vitale D."/>
            <person name="Liguori R."/>
            <person name="Piravandi E."/>
            <person name="Massenet O."/>
            <person name="Quigley F."/>
            <person name="Clabauld G."/>
            <person name="Mundlein A."/>
            <person name="Felber R."/>
            <person name="Schnabl S."/>
            <person name="Hiller R."/>
            <person name="Schmidt W."/>
            <person name="Lecharny A."/>
            <person name="Aubourg S."/>
            <person name="Chefdor F."/>
            <person name="Cooke R."/>
            <person name="Berger C."/>
            <person name="Montfort A."/>
            <person name="Casacuberta E."/>
            <person name="Gibbons T."/>
            <person name="Weber N."/>
            <person name="Vandenbol M."/>
            <person name="Bargues M."/>
            <person name="Terol J."/>
            <person name="Torres A."/>
            <person name="Perez-Perez A."/>
            <person name="Purnelle B."/>
            <person name="Bent E."/>
            <person name="Johnson S."/>
            <person name="Tacon D."/>
            <person name="Jesse T."/>
            <person name="Heijnen L."/>
            <person name="Schwarz S."/>
            <person name="Scholler P."/>
            <person name="Heber S."/>
            <person name="Francs P."/>
            <person name="Bielke C."/>
            <person name="Frishman D."/>
            <person name="Haase D."/>
            <person name="Lemcke K."/>
            <person name="Mewes H.W."/>
            <person name="Stocker S."/>
            <person name="Zaccaria P."/>
            <person name="Bevan M."/>
            <person name="Wilson R.K."/>
            <person name="de la Bastide M."/>
            <person name="Habermann K."/>
            <person name="Parnell L."/>
            <person name="Dedhia N."/>
            <person name="Gnoj L."/>
            <person name="Schutz K."/>
            <person name="Huang E."/>
            <person name="Spiegel L."/>
            <person name="Sehkon M."/>
            <person name="Murray J."/>
            <person name="Sheet P."/>
            <person name="Cordes M."/>
            <person name="Abu-Threideh J."/>
            <person name="Stoneking T."/>
            <person name="Kalicki J."/>
            <person name="Graves T."/>
            <person name="Harmon G."/>
            <person name="Edwards J."/>
            <person name="Latreille P."/>
            <person name="Courtney L."/>
            <person name="Cloud J."/>
            <person name="Abbott A."/>
            <person name="Scott K."/>
            <person name="Johnson D."/>
            <person name="Minx P."/>
            <person name="Bentley D."/>
            <person name="Fulton B."/>
            <person name="Miller N."/>
            <person name="Greco T."/>
            <person name="Kemp K."/>
            <person name="Kramer J."/>
            <person name="Fulton L."/>
            <person name="Mardis E."/>
            <person name="Dante M."/>
            <person name="Pepin K."/>
            <person name="Hillier L."/>
            <person name="Nelson J."/>
            <person name="Spieth J."/>
            <person name="Ryan E."/>
            <person name="Andrews S."/>
            <person name="Geisel C."/>
            <person name="Layman D."/>
            <person name="Du H."/>
            <person name="Ali J."/>
            <person name="Berghoff A."/>
            <person name="Jones K."/>
            <person name="Drone K."/>
            <person name="Cotton M."/>
            <person name="Joshu C."/>
            <person name="Antonoiu B."/>
            <person name="Zidanic M."/>
            <person name="Strong C."/>
            <person name="Sun H."/>
            <person name="Lamar B."/>
            <person name="Yordan C."/>
            <person name="Ma P."/>
            <person name="Zhong J."/>
            <person name="Preston R."/>
            <person name="Vil D."/>
            <person name="Shekher M."/>
            <person name="Matero A."/>
            <person name="Shah R."/>
            <person name="Swaby I.K."/>
            <person name="O'Shaughnessy A."/>
            <person name="Rodriguez M."/>
            <person name="Hoffmann J."/>
            <person name="Till S."/>
            <person name="Granat S."/>
            <person name="Shohdy N."/>
            <person name="Hasegawa A."/>
            <person name="Hameed A."/>
            <person name="Lodhi M."/>
            <person name="Johnson A."/>
            <person name="Chen E."/>
            <person name="Marra M."/>
            <person name="Martienssen R."/>
            <person name="McCombie W.R."/>
        </authorList>
    </citation>
    <scope>NUCLEOTIDE SEQUENCE [LARGE SCALE GENOMIC DNA]</scope>
    <source>
        <strain evidence="8">cv. Columbia</strain>
    </source>
</reference>
<keyword evidence="2" id="KW-0175">Coiled coil</keyword>
<feature type="compositionally biased region" description="Polar residues" evidence="3">
    <location>
        <begin position="190"/>
        <end position="208"/>
    </location>
</feature>
<reference evidence="6" key="2">
    <citation type="submission" date="1999-03" db="EMBL/GenBank/DDBJ databases">
        <authorList>
            <person name="Bevan M."/>
            <person name="Robben J."/>
            <person name="Grymonprez B."/>
            <person name="Volckaert G"/>
            <person name="Bancroft I."/>
            <person name="Mewes H.W."/>
            <person name="Lemcke K."/>
            <person name="Mayer K.F.X."/>
        </authorList>
    </citation>
    <scope>NUCLEOTIDE SEQUENCE</scope>
</reference>
<dbReference type="GO" id="GO:0006334">
    <property type="term" value="P:nucleosome assembly"/>
    <property type="evidence" value="ECO:0000318"/>
    <property type="project" value="GO_Central"/>
</dbReference>
<dbReference type="GeneID" id="829942"/>
<sequence length="354" mass="40623">MQSEFLELRQRIKESIRTKMQSGDTIIAPTSQTQLHQSKSNLPYDFGSFFGPSQTVIASRVLQESKPLLENETSAAKMLNSIQNVCLIRSFFFTFLTLQKKSSVLMNDASGTKNANEVKRKAEKLKDGRDYSFLFSDDAQLPVSIKEPPTSRPSSTESQMQPRPGSSNNVQAHTREDSAINSQKRKSMNKKGQPSSKLGHQRPLSSTKPLRHDSKQQRVEQRNVSLELTRSQLPPAKHQLISKPPLKRVKKKPVKMSEDDLALQMVRKMCKTDRFAGRDEDYDDRCMEANFDDIMREEKRSERLAKKEDAEQLRLVEEEERVRRQKKQKLSHLKNCGLGLKNLRVSNFKVTFLL</sequence>
<dbReference type="STRING" id="3702.Q9T073"/>
<dbReference type="TAIR" id="AT4G37860"/>
<dbReference type="GO" id="GO:0006360">
    <property type="term" value="P:transcription by RNA polymerase I"/>
    <property type="evidence" value="ECO:0000318"/>
    <property type="project" value="GO_Central"/>
</dbReference>
<dbReference type="GO" id="GO:0005730">
    <property type="term" value="C:nucleolus"/>
    <property type="evidence" value="ECO:0000318"/>
    <property type="project" value="GO_Central"/>
</dbReference>
<reference evidence="8" key="7">
    <citation type="journal article" date="2017" name="Plant J.">
        <title>Araport11: a complete reannotation of the Arabidopsis thaliana reference genome.</title>
        <authorList>
            <person name="Cheng C.Y."/>
            <person name="Krishnakumar V."/>
            <person name="Chan A.P."/>
            <person name="Thibaud-Nissen F."/>
            <person name="Schobel S."/>
            <person name="Town C.D."/>
        </authorList>
    </citation>
    <scope>GENOME REANNOTATION</scope>
    <source>
        <strain evidence="8">cv. Columbia</strain>
    </source>
</reference>
<dbReference type="PIR" id="T06033">
    <property type="entry name" value="T06033"/>
</dbReference>
<feature type="compositionally biased region" description="Basic and acidic residues" evidence="3">
    <location>
        <begin position="210"/>
        <end position="221"/>
    </location>
</feature>
<evidence type="ECO:0000313" key="4">
    <source>
        <dbReference type="Araport" id="AT4G37860"/>
    </source>
</evidence>
<evidence type="ECO:0000313" key="6">
    <source>
        <dbReference type="EMBL" id="CAB38934.1"/>
    </source>
</evidence>
<dbReference type="PaxDb" id="3702-AT4G37860.1"/>
<evidence type="ECO:0000313" key="5">
    <source>
        <dbReference type="EMBL" id="AEE86846.1"/>
    </source>
</evidence>
<feature type="region of interest" description="Disordered" evidence="3">
    <location>
        <begin position="142"/>
        <end position="226"/>
    </location>
</feature>
<evidence type="ECO:0000256" key="3">
    <source>
        <dbReference type="SAM" id="MobiDB-lite"/>
    </source>
</evidence>
<dbReference type="InterPro" id="IPR013256">
    <property type="entry name" value="Chromatin_SPT2"/>
</dbReference>
<dbReference type="eggNOG" id="ENOG502QRJX">
    <property type="taxonomic scope" value="Eukaryota"/>
</dbReference>
<reference evidence="5" key="5">
    <citation type="submission" date="2011-02" db="EMBL/GenBank/DDBJ databases">
        <authorList>
            <consortium name="TAIR"/>
            <person name="Swarbreck D."/>
            <person name="Lamesch P."/>
            <person name="Wilks C."/>
            <person name="Huala E."/>
        </authorList>
    </citation>
    <scope>NUCLEOTIDE SEQUENCE</scope>
</reference>
<dbReference type="EMBL" id="AL161592">
    <property type="protein sequence ID" value="CAB80451.1"/>
    <property type="molecule type" value="Genomic_DNA"/>
</dbReference>
<gene>
    <name evidence="4 6" type="ordered locus">At4g37860</name>
    <name evidence="5" type="ORF">T28I19.140</name>
    <name evidence="5" type="ORF">T28I19_140</name>
</gene>
<comment type="similarity">
    <text evidence="1">Belongs to the SPT2 family.</text>
</comment>
<dbReference type="GO" id="GO:0003677">
    <property type="term" value="F:DNA binding"/>
    <property type="evidence" value="ECO:0000318"/>
    <property type="project" value="GO_Central"/>
</dbReference>
<organism evidence="6">
    <name type="scientific">Arabidopsis thaliana</name>
    <name type="common">Mouse-ear cress</name>
    <dbReference type="NCBI Taxonomy" id="3702"/>
    <lineage>
        <taxon>Eukaryota</taxon>
        <taxon>Viridiplantae</taxon>
        <taxon>Streptophyta</taxon>
        <taxon>Embryophyta</taxon>
        <taxon>Tracheophyta</taxon>
        <taxon>Spermatophyta</taxon>
        <taxon>Magnoliopsida</taxon>
        <taxon>eudicotyledons</taxon>
        <taxon>Gunneridae</taxon>
        <taxon>Pentapetalae</taxon>
        <taxon>rosids</taxon>
        <taxon>malvids</taxon>
        <taxon>Brassicales</taxon>
        <taxon>Brassicaceae</taxon>
        <taxon>Camelineae</taxon>
        <taxon>Arabidopsis</taxon>
    </lineage>
</organism>
<dbReference type="AlphaFoldDB" id="Q9T073"/>
<evidence type="ECO:0000313" key="8">
    <source>
        <dbReference type="Proteomes" id="UP000006548"/>
    </source>
</evidence>
<accession>Q9T073</accession>
<dbReference type="HOGENOM" id="CLU_840331_0_0_1"/>
<dbReference type="SMART" id="SM00784">
    <property type="entry name" value="SPT2"/>
    <property type="match status" value="1"/>
</dbReference>
<dbReference type="PANTHER" id="PTHR22691:SF8">
    <property type="entry name" value="PROTEIN SPT2 HOMOLOG"/>
    <property type="match status" value="1"/>
</dbReference>
<reference evidence="5" key="6">
    <citation type="submission" date="2016-05" db="EMBL/GenBank/DDBJ databases">
        <authorList>
            <person name="Krishnakumar V."/>
            <person name="Cheng C.-Y."/>
            <person name="Chan A.P."/>
            <person name="Schobel S."/>
            <person name="Kim M."/>
            <person name="Ferlanti E.S."/>
            <person name="Belyaeva I."/>
            <person name="Rosen B.D."/>
            <person name="Micklem G."/>
            <person name="Miller J.R."/>
            <person name="Vaughn M."/>
            <person name="Town C.D."/>
        </authorList>
    </citation>
    <scope>NUCLEOTIDE SEQUENCE</scope>
</reference>
<protein>
    <submittedName>
        <fullName evidence="5">SPT2 chromatin protein</fullName>
    </submittedName>
</protein>
<dbReference type="PANTHER" id="PTHR22691">
    <property type="entry name" value="YEAST SPT2-RELATED"/>
    <property type="match status" value="1"/>
</dbReference>
<dbReference type="Proteomes" id="UP000006548">
    <property type="component" value="Chromosome 4"/>
</dbReference>
<dbReference type="OMA" id="EMCKTER"/>
<dbReference type="EMBL" id="AL035709">
    <property type="protein sequence ID" value="CAB38934.1"/>
    <property type="molecule type" value="Genomic_DNA"/>
</dbReference>
<proteinExistence type="inferred from homology"/>
<keyword evidence="8" id="KW-1185">Reference proteome</keyword>
<evidence type="ECO:0000313" key="7">
    <source>
        <dbReference type="EMBL" id="CAB80451.1"/>
    </source>
</evidence>
<dbReference type="Pfam" id="PF08243">
    <property type="entry name" value="SPT2"/>
    <property type="match status" value="1"/>
</dbReference>
<dbReference type="Araport" id="AT4G37860"/>
<name>Q9T073_ARATH</name>
<reference evidence="6" key="3">
    <citation type="submission" date="2000-03" db="EMBL/GenBank/DDBJ databases">
        <authorList>
            <person name="EU Arabidopsis sequencing project"/>
        </authorList>
    </citation>
    <scope>NUCLEOTIDE SEQUENCE</scope>
</reference>
<evidence type="ECO:0000256" key="1">
    <source>
        <dbReference type="ARBA" id="ARBA00006461"/>
    </source>
</evidence>
<feature type="compositionally biased region" description="Polar residues" evidence="3">
    <location>
        <begin position="159"/>
        <end position="172"/>
    </location>
</feature>
<reference evidence="7" key="4">
    <citation type="submission" date="2000-03" db="EMBL/GenBank/DDBJ databases">
        <authorList>
            <person name="Robben J."/>
            <person name="Grymonprez B."/>
            <person name="Volckaert G"/>
            <person name="Mewes H.W."/>
            <person name="Lemcke K."/>
            <person name="Mayer K.F.X."/>
        </authorList>
    </citation>
    <scope>NUCLEOTIDE SEQUENCE</scope>
</reference>
<dbReference type="SMR" id="Q9T073"/>
<dbReference type="EMBL" id="CP002687">
    <property type="protein sequence ID" value="AEE86846.1"/>
    <property type="molecule type" value="Genomic_DNA"/>
</dbReference>
<dbReference type="ExpressionAtlas" id="Q9T073">
    <property type="expression patterns" value="baseline"/>
</dbReference>
<evidence type="ECO:0000256" key="2">
    <source>
        <dbReference type="ARBA" id="ARBA00023054"/>
    </source>
</evidence>